<reference evidence="1 2" key="1">
    <citation type="submission" date="2014-02" db="EMBL/GenBank/DDBJ databases">
        <title>Expanding our view of genomic diversity in Candidatus Accumulibacter clades.</title>
        <authorList>
            <person name="Skennerton C.T."/>
            <person name="Barr J.J."/>
            <person name="Slater F.R."/>
            <person name="Bond P.L."/>
            <person name="Tyson G.W."/>
        </authorList>
    </citation>
    <scope>NUCLEOTIDE SEQUENCE [LARGE SCALE GENOMIC DNA]</scope>
    <source>
        <strain evidence="2">BA-91</strain>
    </source>
</reference>
<organism evidence="1 2">
    <name type="scientific">Candidatus Accumulibacter phosphatis</name>
    <dbReference type="NCBI Taxonomy" id="327160"/>
    <lineage>
        <taxon>Bacteria</taxon>
        <taxon>Pseudomonadati</taxon>
        <taxon>Pseudomonadota</taxon>
        <taxon>Betaproteobacteria</taxon>
        <taxon>Candidatus Accumulibacter</taxon>
    </lineage>
</organism>
<accession>A0A080MA33</accession>
<dbReference type="AlphaFoldDB" id="A0A080MA33"/>
<name>A0A080MA33_9PROT</name>
<protein>
    <submittedName>
        <fullName evidence="1">Uncharacterized protein</fullName>
    </submittedName>
</protein>
<evidence type="ECO:0000313" key="1">
    <source>
        <dbReference type="EMBL" id="KFB73989.1"/>
    </source>
</evidence>
<gene>
    <name evidence="1" type="ORF">AW09_000741</name>
</gene>
<evidence type="ECO:0000313" key="2">
    <source>
        <dbReference type="Proteomes" id="UP000020077"/>
    </source>
</evidence>
<proteinExistence type="predicted"/>
<dbReference type="EMBL" id="JDVG02000125">
    <property type="protein sequence ID" value="KFB73989.1"/>
    <property type="molecule type" value="Genomic_DNA"/>
</dbReference>
<sequence length="74" mass="8014">MAAQHEGGDILDGDLELVGQEMAKARTVQHTGHADDSCRWQARDLLQYPDHGVQRIGDDDDKGLGAALPDVFAD</sequence>
<dbReference type="Proteomes" id="UP000020077">
    <property type="component" value="Unassembled WGS sequence"/>
</dbReference>
<comment type="caution">
    <text evidence="1">The sequence shown here is derived from an EMBL/GenBank/DDBJ whole genome shotgun (WGS) entry which is preliminary data.</text>
</comment>